<dbReference type="InterPro" id="IPR003691">
    <property type="entry name" value="FluC"/>
</dbReference>
<keyword evidence="6 10" id="KW-0407">Ion channel</keyword>
<feature type="binding site" evidence="10">
    <location>
        <position position="71"/>
    </location>
    <ligand>
        <name>Na(+)</name>
        <dbReference type="ChEBI" id="CHEBI:29101"/>
        <note>structural</note>
    </ligand>
</feature>
<organism evidence="11 13">
    <name type="scientific">Mumia zhuanghuii</name>
    <dbReference type="NCBI Taxonomy" id="2585211"/>
    <lineage>
        <taxon>Bacteria</taxon>
        <taxon>Bacillati</taxon>
        <taxon>Actinomycetota</taxon>
        <taxon>Actinomycetes</taxon>
        <taxon>Propionibacteriales</taxon>
        <taxon>Nocardioidaceae</taxon>
        <taxon>Mumia</taxon>
    </lineage>
</organism>
<sequence length="121" mass="12297">MAVICLCGGLGAACRFVLDTAVRRRWSTRMPWGTILVNVSGSLLIGALAAAYAGDALGARPYLVAGVGFCGGYTTFSTAMVETVRLAQDGDFRRAVVNVVGTTAVTCAAAASAYAAVTGLT</sequence>
<evidence type="ECO:0000256" key="2">
    <source>
        <dbReference type="ARBA" id="ARBA00022475"/>
    </source>
</evidence>
<comment type="subcellular location">
    <subcellularLocation>
        <location evidence="1 10">Cell membrane</location>
        <topology evidence="1 10">Multi-pass membrane protein</topology>
    </subcellularLocation>
</comment>
<evidence type="ECO:0000256" key="3">
    <source>
        <dbReference type="ARBA" id="ARBA00022692"/>
    </source>
</evidence>
<comment type="function">
    <text evidence="9 10">Fluoride-specific ion channel. Important for reducing fluoride concentration in the cell, thus reducing its toxicity.</text>
</comment>
<dbReference type="AlphaFoldDB" id="A0A5C4MQ22"/>
<dbReference type="PANTHER" id="PTHR28259">
    <property type="entry name" value="FLUORIDE EXPORT PROTEIN 1-RELATED"/>
    <property type="match status" value="1"/>
</dbReference>
<comment type="caution">
    <text evidence="11">The sequence shown here is derived from an EMBL/GenBank/DDBJ whole genome shotgun (WGS) entry which is preliminary data.</text>
</comment>
<keyword evidence="5 10" id="KW-0472">Membrane</keyword>
<feature type="binding site" evidence="10">
    <location>
        <position position="74"/>
    </location>
    <ligand>
        <name>Na(+)</name>
        <dbReference type="ChEBI" id="CHEBI:29101"/>
        <note>structural</note>
    </ligand>
</feature>
<dbReference type="GO" id="GO:0005886">
    <property type="term" value="C:plasma membrane"/>
    <property type="evidence" value="ECO:0007669"/>
    <property type="project" value="UniProtKB-SubCell"/>
</dbReference>
<dbReference type="HAMAP" id="MF_00454">
    <property type="entry name" value="FluC"/>
    <property type="match status" value="1"/>
</dbReference>
<evidence type="ECO:0000256" key="10">
    <source>
        <dbReference type="HAMAP-Rule" id="MF_00454"/>
    </source>
</evidence>
<comment type="catalytic activity">
    <reaction evidence="8">
        <text>fluoride(in) = fluoride(out)</text>
        <dbReference type="Rhea" id="RHEA:76159"/>
        <dbReference type="ChEBI" id="CHEBI:17051"/>
    </reaction>
    <physiologicalReaction direction="left-to-right" evidence="8">
        <dbReference type="Rhea" id="RHEA:76160"/>
    </physiologicalReaction>
</comment>
<dbReference type="GO" id="GO:0062054">
    <property type="term" value="F:fluoride channel activity"/>
    <property type="evidence" value="ECO:0007669"/>
    <property type="project" value="UniProtKB-UniRule"/>
</dbReference>
<dbReference type="PANTHER" id="PTHR28259:SF1">
    <property type="entry name" value="FLUORIDE EXPORT PROTEIN 1-RELATED"/>
    <property type="match status" value="1"/>
</dbReference>
<dbReference type="OrthoDB" id="5148600at2"/>
<evidence type="ECO:0000256" key="4">
    <source>
        <dbReference type="ARBA" id="ARBA00022989"/>
    </source>
</evidence>
<feature type="transmembrane region" description="Helical" evidence="10">
    <location>
        <begin position="59"/>
        <end position="84"/>
    </location>
</feature>
<feature type="transmembrane region" description="Helical" evidence="10">
    <location>
        <begin position="32"/>
        <end position="53"/>
    </location>
</feature>
<evidence type="ECO:0000256" key="6">
    <source>
        <dbReference type="ARBA" id="ARBA00023303"/>
    </source>
</evidence>
<keyword evidence="2 10" id="KW-1003">Cell membrane</keyword>
<keyword evidence="10" id="KW-0915">Sodium</keyword>
<dbReference type="Proteomes" id="UP000306740">
    <property type="component" value="Unassembled WGS sequence"/>
</dbReference>
<evidence type="ECO:0000256" key="5">
    <source>
        <dbReference type="ARBA" id="ARBA00023136"/>
    </source>
</evidence>
<reference evidence="11 13" key="1">
    <citation type="submission" date="2019-05" db="EMBL/GenBank/DDBJ databases">
        <title>Mumia sp. nov., isolated from the intestinal contents of plateau pika (Ochotona curzoniae) in the Qinghai-Tibet plateau of China.</title>
        <authorList>
            <person name="Tian Z."/>
        </authorList>
    </citation>
    <scope>NUCLEOTIDE SEQUENCE [LARGE SCALE GENOMIC DNA]</scope>
    <source>
        <strain evidence="13">527</strain>
        <strain evidence="11">Z527</strain>
    </source>
</reference>
<gene>
    <name evidence="10" type="primary">fluC</name>
    <name evidence="10" type="synonym">crcB</name>
    <name evidence="12" type="ORF">FHE65_06705</name>
    <name evidence="11" type="ORF">FHE65_13750</name>
</gene>
<dbReference type="GO" id="GO:0046872">
    <property type="term" value="F:metal ion binding"/>
    <property type="evidence" value="ECO:0007669"/>
    <property type="project" value="UniProtKB-KW"/>
</dbReference>
<evidence type="ECO:0000256" key="1">
    <source>
        <dbReference type="ARBA" id="ARBA00004651"/>
    </source>
</evidence>
<dbReference type="EMBL" id="VDFR01000061">
    <property type="protein sequence ID" value="TNC46142.1"/>
    <property type="molecule type" value="Genomic_DNA"/>
</dbReference>
<feature type="transmembrane region" description="Helical" evidence="10">
    <location>
        <begin position="96"/>
        <end position="117"/>
    </location>
</feature>
<keyword evidence="10" id="KW-0406">Ion transport</keyword>
<keyword evidence="3 10" id="KW-0812">Transmembrane</keyword>
<dbReference type="EMBL" id="VDFR01000032">
    <property type="protein sequence ID" value="TNC48880.1"/>
    <property type="molecule type" value="Genomic_DNA"/>
</dbReference>
<dbReference type="Pfam" id="PF02537">
    <property type="entry name" value="CRCB"/>
    <property type="match status" value="1"/>
</dbReference>
<comment type="activity regulation">
    <text evidence="10">Na(+) is not transported, but it plays an essential structural role and its presence is essential for fluoride channel function.</text>
</comment>
<keyword evidence="10" id="KW-0479">Metal-binding</keyword>
<evidence type="ECO:0000256" key="9">
    <source>
        <dbReference type="ARBA" id="ARBA00049940"/>
    </source>
</evidence>
<comment type="similarity">
    <text evidence="7 10">Belongs to the fluoride channel Fluc/FEX (TC 1.A.43) family.</text>
</comment>
<keyword evidence="10" id="KW-0813">Transport</keyword>
<evidence type="ECO:0000313" key="13">
    <source>
        <dbReference type="Proteomes" id="UP000306740"/>
    </source>
</evidence>
<protein>
    <recommendedName>
        <fullName evidence="10">Fluoride-specific ion channel FluC</fullName>
    </recommendedName>
</protein>
<accession>A0A5C4MQ22</accession>
<proteinExistence type="inferred from homology"/>
<evidence type="ECO:0000313" key="12">
    <source>
        <dbReference type="EMBL" id="TNC48880.1"/>
    </source>
</evidence>
<evidence type="ECO:0000313" key="11">
    <source>
        <dbReference type="EMBL" id="TNC46142.1"/>
    </source>
</evidence>
<dbReference type="GO" id="GO:0140114">
    <property type="term" value="P:cellular detoxification of fluoride"/>
    <property type="evidence" value="ECO:0007669"/>
    <property type="project" value="UniProtKB-UniRule"/>
</dbReference>
<evidence type="ECO:0000256" key="7">
    <source>
        <dbReference type="ARBA" id="ARBA00035120"/>
    </source>
</evidence>
<keyword evidence="4 10" id="KW-1133">Transmembrane helix</keyword>
<name>A0A5C4MQ22_9ACTN</name>
<evidence type="ECO:0000256" key="8">
    <source>
        <dbReference type="ARBA" id="ARBA00035585"/>
    </source>
</evidence>